<dbReference type="PROSITE" id="PS01095">
    <property type="entry name" value="GH18_1"/>
    <property type="match status" value="1"/>
</dbReference>
<feature type="domain" description="GH18" evidence="12">
    <location>
        <begin position="6"/>
        <end position="321"/>
    </location>
</feature>
<feature type="compositionally biased region" description="Low complexity" evidence="11">
    <location>
        <begin position="410"/>
        <end position="430"/>
    </location>
</feature>
<dbReference type="PROSITE" id="PS51910">
    <property type="entry name" value="GH18_2"/>
    <property type="match status" value="1"/>
</dbReference>
<keyword evidence="4" id="KW-0964">Secreted</keyword>
<evidence type="ECO:0000256" key="4">
    <source>
        <dbReference type="ARBA" id="ARBA00022525"/>
    </source>
</evidence>
<dbReference type="EC" id="3.2.1.14" evidence="3"/>
<evidence type="ECO:0000256" key="2">
    <source>
        <dbReference type="ARBA" id="ARBA00004613"/>
    </source>
</evidence>
<evidence type="ECO:0000256" key="3">
    <source>
        <dbReference type="ARBA" id="ARBA00012729"/>
    </source>
</evidence>
<reference evidence="13 14" key="1">
    <citation type="journal article" date="2024" name="J. Plant Pathol.">
        <title>Sequence and assembly of the genome of Seiridium unicorne, isolate CBS 538.82, causal agent of cypress canker disease.</title>
        <authorList>
            <person name="Scali E."/>
            <person name="Rocca G.D."/>
            <person name="Danti R."/>
            <person name="Garbelotto M."/>
            <person name="Barberini S."/>
            <person name="Baroncelli R."/>
            <person name="Emiliani G."/>
        </authorList>
    </citation>
    <scope>NUCLEOTIDE SEQUENCE [LARGE SCALE GENOMIC DNA]</scope>
    <source>
        <strain evidence="13 14">BM-138-508</strain>
    </source>
</reference>
<dbReference type="SUPFAM" id="SSF51445">
    <property type="entry name" value="(Trans)glycosidases"/>
    <property type="match status" value="1"/>
</dbReference>
<protein>
    <recommendedName>
        <fullName evidence="3">chitinase</fullName>
        <ecNumber evidence="3">3.2.1.14</ecNumber>
    </recommendedName>
</protein>
<comment type="catalytic activity">
    <reaction evidence="1">
        <text>Random endo-hydrolysis of N-acetyl-beta-D-glucosaminide (1-&gt;4)-beta-linkages in chitin and chitodextrins.</text>
        <dbReference type="EC" id="3.2.1.14"/>
    </reaction>
</comment>
<evidence type="ECO:0000256" key="10">
    <source>
        <dbReference type="RuleBase" id="RU000489"/>
    </source>
</evidence>
<keyword evidence="9" id="KW-0624">Polysaccharide degradation</keyword>
<evidence type="ECO:0000256" key="1">
    <source>
        <dbReference type="ARBA" id="ARBA00000822"/>
    </source>
</evidence>
<dbReference type="InterPro" id="IPR011583">
    <property type="entry name" value="Chitinase_II/V-like_cat"/>
</dbReference>
<evidence type="ECO:0000313" key="13">
    <source>
        <dbReference type="EMBL" id="KAK9417139.1"/>
    </source>
</evidence>
<comment type="caution">
    <text evidence="13">The sequence shown here is derived from an EMBL/GenBank/DDBJ whole genome shotgun (WGS) entry which is preliminary data.</text>
</comment>
<comment type="subcellular location">
    <subcellularLocation>
        <location evidence="2">Secreted</location>
    </subcellularLocation>
</comment>
<gene>
    <name evidence="13" type="ORF">SUNI508_09157</name>
</gene>
<dbReference type="InterPro" id="IPR017853">
    <property type="entry name" value="GH"/>
</dbReference>
<accession>A0ABR2UR72</accession>
<dbReference type="SMART" id="SM00636">
    <property type="entry name" value="Glyco_18"/>
    <property type="match status" value="1"/>
</dbReference>
<keyword evidence="7" id="KW-0119">Carbohydrate metabolism</keyword>
<evidence type="ECO:0000256" key="5">
    <source>
        <dbReference type="ARBA" id="ARBA00022801"/>
    </source>
</evidence>
<evidence type="ECO:0000256" key="7">
    <source>
        <dbReference type="ARBA" id="ARBA00023277"/>
    </source>
</evidence>
<evidence type="ECO:0000256" key="8">
    <source>
        <dbReference type="ARBA" id="ARBA00023295"/>
    </source>
</evidence>
<proteinExistence type="predicted"/>
<dbReference type="PANTHER" id="PTHR11177:SF228">
    <property type="entry name" value="CHITINASE"/>
    <property type="match status" value="1"/>
</dbReference>
<evidence type="ECO:0000259" key="12">
    <source>
        <dbReference type="PROSITE" id="PS51910"/>
    </source>
</evidence>
<dbReference type="InterPro" id="IPR050314">
    <property type="entry name" value="Glycosyl_Hydrlase_18"/>
</dbReference>
<keyword evidence="14" id="KW-1185">Reference proteome</keyword>
<sequence length="715" mass="77761">MENYNFVNGVYYPCWRIYKGDAPSSLQLDAISHVYYAFVRVNEDGTLRFLDDYADCTISTDGEKGCLPALAKLKSQVPGLKTLVSIGGGGGSAEFPAMAANPATRSTFARSCREFCEKWGLDGVDIDWEHPETPIDGMNYVAMLYELRRALPSPWFMISTALPVGQYCLKHIDFTAAGQLLDYLNLMGYDFNGPWTDVSGHQAQLLPPPGPLENIYPQLRNSCHEGVDYILSRGFPARKIVLGIPVYTRTFEGAYGIGQPFQKAHEMDYNEMPPEWIQCAVVDHHSGAASFVDRSPGGKGFASFDVPATVQRKADSSAFPSNCQTADDDIIAMSAARGGIIQPPRGRPSKVTKPAATPRRPGARRVGLQDTVPNQDPDLEAHHDHDLGGGPDELDQQQHHDHHNDFDPEAAAAAAAAAAQHTAAQQQQQQMDLSTAASILASSGANPMGVNPHEHPDFDQMGQHEGPEDVGHTTEGLAMQSGYQNVIVESALAKRLAREPGMRLAQQRRPEQQLNLQRRSNVEALFAHIAGESAPVPCKNCHKGHGPWTTCVIVDGQMCGSCANCWFNASGARCSFHGKETTQTTRPFDSWLMLELAETRNPAAHPGAVMGDGSFNNLAIPTAALGGFNYVSGPASADPVVKYTIERAMADIRAADKRTRHMLMIEAAAKQLAFQIVAYEETVHEEQVHEHAQVQAQAQGHPPPPEAIMEEPDAA</sequence>
<dbReference type="Pfam" id="PF00704">
    <property type="entry name" value="Glyco_hydro_18"/>
    <property type="match status" value="1"/>
</dbReference>
<organism evidence="13 14">
    <name type="scientific">Seiridium unicorne</name>
    <dbReference type="NCBI Taxonomy" id="138068"/>
    <lineage>
        <taxon>Eukaryota</taxon>
        <taxon>Fungi</taxon>
        <taxon>Dikarya</taxon>
        <taxon>Ascomycota</taxon>
        <taxon>Pezizomycotina</taxon>
        <taxon>Sordariomycetes</taxon>
        <taxon>Xylariomycetidae</taxon>
        <taxon>Amphisphaeriales</taxon>
        <taxon>Sporocadaceae</taxon>
        <taxon>Seiridium</taxon>
    </lineage>
</organism>
<dbReference type="InterPro" id="IPR001223">
    <property type="entry name" value="Glyco_hydro18_cat"/>
</dbReference>
<dbReference type="Pfam" id="PF12511">
    <property type="entry name" value="DUF3716"/>
    <property type="match status" value="1"/>
</dbReference>
<evidence type="ECO:0000256" key="11">
    <source>
        <dbReference type="SAM" id="MobiDB-lite"/>
    </source>
</evidence>
<evidence type="ECO:0000313" key="14">
    <source>
        <dbReference type="Proteomes" id="UP001408356"/>
    </source>
</evidence>
<name>A0ABR2UR72_9PEZI</name>
<feature type="region of interest" description="Disordered" evidence="11">
    <location>
        <begin position="338"/>
        <end position="433"/>
    </location>
</feature>
<dbReference type="Proteomes" id="UP001408356">
    <property type="component" value="Unassembled WGS sequence"/>
</dbReference>
<dbReference type="Gene3D" id="3.20.20.80">
    <property type="entry name" value="Glycosidases"/>
    <property type="match status" value="1"/>
</dbReference>
<keyword evidence="5 10" id="KW-0378">Hydrolase</keyword>
<dbReference type="PANTHER" id="PTHR11177">
    <property type="entry name" value="CHITINASE"/>
    <property type="match status" value="1"/>
</dbReference>
<evidence type="ECO:0000256" key="6">
    <source>
        <dbReference type="ARBA" id="ARBA00023024"/>
    </source>
</evidence>
<dbReference type="EMBL" id="JARVKF010000401">
    <property type="protein sequence ID" value="KAK9417139.1"/>
    <property type="molecule type" value="Genomic_DNA"/>
</dbReference>
<feature type="compositionally biased region" description="Basic and acidic residues" evidence="11">
    <location>
        <begin position="396"/>
        <end position="406"/>
    </location>
</feature>
<dbReference type="InterPro" id="IPR001579">
    <property type="entry name" value="Glyco_hydro_18_chit_AS"/>
</dbReference>
<keyword evidence="6" id="KW-0146">Chitin degradation</keyword>
<dbReference type="InterPro" id="IPR022190">
    <property type="entry name" value="DUF3716"/>
</dbReference>
<evidence type="ECO:0000256" key="9">
    <source>
        <dbReference type="ARBA" id="ARBA00023326"/>
    </source>
</evidence>
<keyword evidence="8 10" id="KW-0326">Glycosidase</keyword>
<feature type="region of interest" description="Disordered" evidence="11">
    <location>
        <begin position="688"/>
        <end position="715"/>
    </location>
</feature>